<keyword evidence="2" id="KW-1185">Reference proteome</keyword>
<evidence type="ECO:0000313" key="1">
    <source>
        <dbReference type="EMBL" id="CAK5087473.1"/>
    </source>
</evidence>
<accession>A0ACB1ABE9</accession>
<sequence length="55" mass="6698">MPFQQEIKKMLANINTFLLTKLKRMNQLSTQCLQSLEKINKKNSRKYFKNKILYF</sequence>
<proteinExistence type="predicted"/>
<dbReference type="EMBL" id="CAVMJV010000065">
    <property type="protein sequence ID" value="CAK5087473.1"/>
    <property type="molecule type" value="Genomic_DNA"/>
</dbReference>
<protein>
    <submittedName>
        <fullName evidence="1">Uncharacterized protein</fullName>
    </submittedName>
</protein>
<gene>
    <name evidence="1" type="ORF">MENTE1834_LOCUS35055</name>
</gene>
<name>A0ACB1ABE9_MELEN</name>
<comment type="caution">
    <text evidence="1">The sequence shown here is derived from an EMBL/GenBank/DDBJ whole genome shotgun (WGS) entry which is preliminary data.</text>
</comment>
<reference evidence="1" key="1">
    <citation type="submission" date="2023-11" db="EMBL/GenBank/DDBJ databases">
        <authorList>
            <person name="Poullet M."/>
        </authorList>
    </citation>
    <scope>NUCLEOTIDE SEQUENCE</scope>
    <source>
        <strain evidence="1">E1834</strain>
    </source>
</reference>
<organism evidence="1 2">
    <name type="scientific">Meloidogyne enterolobii</name>
    <name type="common">Root-knot nematode worm</name>
    <name type="synonym">Meloidogyne mayaguensis</name>
    <dbReference type="NCBI Taxonomy" id="390850"/>
    <lineage>
        <taxon>Eukaryota</taxon>
        <taxon>Metazoa</taxon>
        <taxon>Ecdysozoa</taxon>
        <taxon>Nematoda</taxon>
        <taxon>Chromadorea</taxon>
        <taxon>Rhabditida</taxon>
        <taxon>Tylenchina</taxon>
        <taxon>Tylenchomorpha</taxon>
        <taxon>Tylenchoidea</taxon>
        <taxon>Meloidogynidae</taxon>
        <taxon>Meloidogyninae</taxon>
        <taxon>Meloidogyne</taxon>
    </lineage>
</organism>
<evidence type="ECO:0000313" key="2">
    <source>
        <dbReference type="Proteomes" id="UP001497535"/>
    </source>
</evidence>
<dbReference type="Proteomes" id="UP001497535">
    <property type="component" value="Unassembled WGS sequence"/>
</dbReference>